<evidence type="ECO:0000256" key="3">
    <source>
        <dbReference type="ARBA" id="ARBA00022723"/>
    </source>
</evidence>
<evidence type="ECO:0000313" key="12">
    <source>
        <dbReference type="Proteomes" id="UP000295215"/>
    </source>
</evidence>
<dbReference type="RefSeq" id="WP_133713518.1">
    <property type="nucleotide sequence ID" value="NZ_SOAG01000031.1"/>
</dbReference>
<dbReference type="GO" id="GO:0046872">
    <property type="term" value="F:metal ion binding"/>
    <property type="evidence" value="ECO:0007669"/>
    <property type="project" value="UniProtKB-KW"/>
</dbReference>
<dbReference type="EMBL" id="SOAG01000031">
    <property type="protein sequence ID" value="TDS52417.1"/>
    <property type="molecule type" value="Genomic_DNA"/>
</dbReference>
<comment type="catalytic activity">
    <reaction evidence="10">
        <text>7-carboxy-7-carbaguanine + NH4(+) + 2 ATP = 7-cyano-7-carbaguanine + 2 AMP + 2 diphosphate + 2 H(+)</text>
        <dbReference type="Rhea" id="RHEA:27982"/>
        <dbReference type="ChEBI" id="CHEBI:15378"/>
        <dbReference type="ChEBI" id="CHEBI:28938"/>
        <dbReference type="ChEBI" id="CHEBI:30616"/>
        <dbReference type="ChEBI" id="CHEBI:33019"/>
        <dbReference type="ChEBI" id="CHEBI:45075"/>
        <dbReference type="ChEBI" id="CHEBI:61036"/>
        <dbReference type="ChEBI" id="CHEBI:456215"/>
        <dbReference type="EC" id="6.3.4.20"/>
    </reaction>
</comment>
<evidence type="ECO:0000256" key="5">
    <source>
        <dbReference type="ARBA" id="ARBA00022785"/>
    </source>
</evidence>
<keyword evidence="7" id="KW-0067">ATP-binding</keyword>
<evidence type="ECO:0000313" key="11">
    <source>
        <dbReference type="EMBL" id="TDS52417.1"/>
    </source>
</evidence>
<keyword evidence="6" id="KW-0862">Zinc</keyword>
<dbReference type="GO" id="GO:0008616">
    <property type="term" value="P:tRNA queuosine(34) biosynthetic process"/>
    <property type="evidence" value="ECO:0007669"/>
    <property type="project" value="UniProtKB-KW"/>
</dbReference>
<dbReference type="AlphaFoldDB" id="A0A4R7EQ76"/>
<comment type="pathway">
    <text evidence="1">Purine metabolism; 7-cyano-7-deazaguanine biosynthesis.</text>
</comment>
<reference evidence="11 12" key="1">
    <citation type="submission" date="2019-03" db="EMBL/GenBank/DDBJ databases">
        <title>Genomic Encyclopedia of Archaeal and Bacterial Type Strains, Phase II (KMG-II): from individual species to whole genera.</title>
        <authorList>
            <person name="Goeker M."/>
        </authorList>
    </citation>
    <scope>NUCLEOTIDE SEQUENCE [LARGE SCALE GENOMIC DNA]</scope>
    <source>
        <strain evidence="11 12">DSM 28213</strain>
    </source>
</reference>
<dbReference type="SUPFAM" id="SSF52402">
    <property type="entry name" value="Adenine nucleotide alpha hydrolases-like"/>
    <property type="match status" value="1"/>
</dbReference>
<dbReference type="Pfam" id="PF06508">
    <property type="entry name" value="QueC"/>
    <property type="match status" value="1"/>
</dbReference>
<evidence type="ECO:0000256" key="8">
    <source>
        <dbReference type="ARBA" id="ARBA00037993"/>
    </source>
</evidence>
<gene>
    <name evidence="11" type="ORF">C8P70_1318</name>
</gene>
<proteinExistence type="inferred from homology"/>
<protein>
    <recommendedName>
        <fullName evidence="9">7-cyano-7-deazaguanine synthase</fullName>
        <ecNumber evidence="9">6.3.4.20</ecNumber>
    </recommendedName>
</protein>
<evidence type="ECO:0000256" key="7">
    <source>
        <dbReference type="ARBA" id="ARBA00022840"/>
    </source>
</evidence>
<evidence type="ECO:0000256" key="4">
    <source>
        <dbReference type="ARBA" id="ARBA00022741"/>
    </source>
</evidence>
<accession>A0A4R7EQ76</accession>
<sequence length="199" mass="22211">MESLKRAILLSGGIDSISLAYNLKPEIAYTINYGQTVAEREIYVSEYICKVLNIKHKVISVDCSSLGSGTLANKKNLKSSPSEEWWPFRNQLLITLSAMQAINDGVSEIYLASVKSDKFHTDGTKKFYDLINETVVFQEGNIKILCPTLELYSHELVQNFNVPLELISIAHSCHISNLACGKCSGCTKQLRVKYEIGLE</sequence>
<evidence type="ECO:0000256" key="1">
    <source>
        <dbReference type="ARBA" id="ARBA00005061"/>
    </source>
</evidence>
<comment type="caution">
    <text evidence="11">The sequence shown here is derived from an EMBL/GenBank/DDBJ whole genome shotgun (WGS) entry which is preliminary data.</text>
</comment>
<organism evidence="11 12">
    <name type="scientific">Myroides indicus</name>
    <dbReference type="NCBI Taxonomy" id="1323422"/>
    <lineage>
        <taxon>Bacteria</taxon>
        <taxon>Pseudomonadati</taxon>
        <taxon>Bacteroidota</taxon>
        <taxon>Flavobacteriia</taxon>
        <taxon>Flavobacteriales</taxon>
        <taxon>Flavobacteriaceae</taxon>
        <taxon>Myroides</taxon>
    </lineage>
</organism>
<evidence type="ECO:0000256" key="9">
    <source>
        <dbReference type="ARBA" id="ARBA00039149"/>
    </source>
</evidence>
<keyword evidence="4" id="KW-0547">Nucleotide-binding</keyword>
<keyword evidence="3" id="KW-0479">Metal-binding</keyword>
<dbReference type="PANTHER" id="PTHR42914:SF1">
    <property type="entry name" value="7-CYANO-7-DEAZAGUANINE SYNTHASE"/>
    <property type="match status" value="1"/>
</dbReference>
<keyword evidence="5" id="KW-0671">Queuosine biosynthesis</keyword>
<evidence type="ECO:0000256" key="6">
    <source>
        <dbReference type="ARBA" id="ARBA00022833"/>
    </source>
</evidence>
<dbReference type="InterPro" id="IPR018317">
    <property type="entry name" value="QueC"/>
</dbReference>
<dbReference type="EC" id="6.3.4.20" evidence="9"/>
<comment type="similarity">
    <text evidence="8">Belongs to the QueC family.</text>
</comment>
<dbReference type="GO" id="GO:0005524">
    <property type="term" value="F:ATP binding"/>
    <property type="evidence" value="ECO:0007669"/>
    <property type="project" value="UniProtKB-KW"/>
</dbReference>
<keyword evidence="12" id="KW-1185">Reference proteome</keyword>
<evidence type="ECO:0000256" key="10">
    <source>
        <dbReference type="ARBA" id="ARBA00047890"/>
    </source>
</evidence>
<dbReference type="Gene3D" id="3.40.50.620">
    <property type="entry name" value="HUPs"/>
    <property type="match status" value="1"/>
</dbReference>
<keyword evidence="2" id="KW-0436">Ligase</keyword>
<dbReference type="OrthoDB" id="1426978at2"/>
<dbReference type="GO" id="GO:0016874">
    <property type="term" value="F:ligase activity"/>
    <property type="evidence" value="ECO:0007669"/>
    <property type="project" value="UniProtKB-KW"/>
</dbReference>
<dbReference type="PANTHER" id="PTHR42914">
    <property type="entry name" value="7-CYANO-7-DEAZAGUANINE SYNTHASE"/>
    <property type="match status" value="1"/>
</dbReference>
<evidence type="ECO:0000256" key="2">
    <source>
        <dbReference type="ARBA" id="ARBA00022598"/>
    </source>
</evidence>
<name>A0A4R7EQ76_9FLAO</name>
<dbReference type="InterPro" id="IPR014729">
    <property type="entry name" value="Rossmann-like_a/b/a_fold"/>
</dbReference>
<dbReference type="Proteomes" id="UP000295215">
    <property type="component" value="Unassembled WGS sequence"/>
</dbReference>